<dbReference type="Gene3D" id="3.30.1380.10">
    <property type="match status" value="1"/>
</dbReference>
<accession>A0A1T5D9A2</accession>
<evidence type="ECO:0000313" key="3">
    <source>
        <dbReference type="Proteomes" id="UP000190897"/>
    </source>
</evidence>
<feature type="domain" description="Peptidase M15A C-terminal" evidence="1">
    <location>
        <begin position="6"/>
        <end position="127"/>
    </location>
</feature>
<dbReference type="STRING" id="651661.SAMN05660293_01453"/>
<gene>
    <name evidence="2" type="ORF">SAMN05660293_01453</name>
</gene>
<reference evidence="3" key="1">
    <citation type="submission" date="2017-02" db="EMBL/GenBank/DDBJ databases">
        <authorList>
            <person name="Varghese N."/>
            <person name="Submissions S."/>
        </authorList>
    </citation>
    <scope>NUCLEOTIDE SEQUENCE [LARGE SCALE GENOMIC DNA]</scope>
    <source>
        <strain evidence="3">DSM 22270</strain>
    </source>
</reference>
<evidence type="ECO:0000259" key="1">
    <source>
        <dbReference type="Pfam" id="PF08291"/>
    </source>
</evidence>
<dbReference type="Pfam" id="PF08291">
    <property type="entry name" value="Peptidase_M15_3"/>
    <property type="match status" value="1"/>
</dbReference>
<dbReference type="AlphaFoldDB" id="A0A1T5D9A2"/>
<keyword evidence="3" id="KW-1185">Reference proteome</keyword>
<proteinExistence type="predicted"/>
<name>A0A1T5D9A2_9BACT</name>
<dbReference type="RefSeq" id="WP_082214048.1">
    <property type="nucleotide sequence ID" value="NZ_FUZA01000002.1"/>
</dbReference>
<evidence type="ECO:0000313" key="2">
    <source>
        <dbReference type="EMBL" id="SKB68342.1"/>
    </source>
</evidence>
<organism evidence="2 3">
    <name type="scientific">Dyadobacter psychrophilus</name>
    <dbReference type="NCBI Taxonomy" id="651661"/>
    <lineage>
        <taxon>Bacteria</taxon>
        <taxon>Pseudomonadati</taxon>
        <taxon>Bacteroidota</taxon>
        <taxon>Cytophagia</taxon>
        <taxon>Cytophagales</taxon>
        <taxon>Spirosomataceae</taxon>
        <taxon>Dyadobacter</taxon>
    </lineage>
</organism>
<protein>
    <submittedName>
        <fullName evidence="2">Peptidase M15</fullName>
    </submittedName>
</protein>
<dbReference type="OrthoDB" id="5242612at2"/>
<dbReference type="InterPro" id="IPR013230">
    <property type="entry name" value="Peptidase_M15A_C"/>
</dbReference>
<dbReference type="SUPFAM" id="SSF55166">
    <property type="entry name" value="Hedgehog/DD-peptidase"/>
    <property type="match status" value="1"/>
</dbReference>
<dbReference type="EMBL" id="FUZA01000002">
    <property type="protein sequence ID" value="SKB68342.1"/>
    <property type="molecule type" value="Genomic_DNA"/>
</dbReference>
<sequence length="141" mass="16111">MNLSNNFNLTELLRSQTATRKRFDEQFDPGPQIIENLRALCSNILQPLREHLDLPLFISSGFRCARLNRAVGGAQKSQHLFGQAADLEAVVGITNRDIFEAIKTSELPFDQLIWEFGNEEEPSWVHVSFSERNRRQVIVVS</sequence>
<dbReference type="Proteomes" id="UP000190897">
    <property type="component" value="Unassembled WGS sequence"/>
</dbReference>
<dbReference type="InterPro" id="IPR009045">
    <property type="entry name" value="Zn_M74/Hedgehog-like"/>
</dbReference>